<gene>
    <name evidence="2" type="ORF">TSUD_98840</name>
</gene>
<dbReference type="SUPFAM" id="SSF56219">
    <property type="entry name" value="DNase I-like"/>
    <property type="match status" value="1"/>
</dbReference>
<dbReference type="AlphaFoldDB" id="A0A2Z6P2Y0"/>
<evidence type="ECO:0008006" key="4">
    <source>
        <dbReference type="Google" id="ProtNLM"/>
    </source>
</evidence>
<dbReference type="PANTHER" id="PTHR33710">
    <property type="entry name" value="BNAC02G09200D PROTEIN"/>
    <property type="match status" value="1"/>
</dbReference>
<name>A0A2Z6P2Y0_TRISU</name>
<proteinExistence type="predicted"/>
<keyword evidence="3" id="KW-1185">Reference proteome</keyword>
<feature type="compositionally biased region" description="Polar residues" evidence="1">
    <location>
        <begin position="117"/>
        <end position="135"/>
    </location>
</feature>
<feature type="region of interest" description="Disordered" evidence="1">
    <location>
        <begin position="1"/>
        <end position="25"/>
    </location>
</feature>
<evidence type="ECO:0000256" key="1">
    <source>
        <dbReference type="SAM" id="MobiDB-lite"/>
    </source>
</evidence>
<dbReference type="PANTHER" id="PTHR33710:SF84">
    <property type="entry name" value="ENDONUCLEASE_EXONUCLEASE_PHOSPHATASE FAMILY PROTEIN"/>
    <property type="match status" value="1"/>
</dbReference>
<evidence type="ECO:0000313" key="2">
    <source>
        <dbReference type="EMBL" id="GAU48893.1"/>
    </source>
</evidence>
<dbReference type="Gene3D" id="3.60.10.10">
    <property type="entry name" value="Endonuclease/exonuclease/phosphatase"/>
    <property type="match status" value="1"/>
</dbReference>
<dbReference type="EMBL" id="DF974489">
    <property type="protein sequence ID" value="GAU48893.1"/>
    <property type="molecule type" value="Genomic_DNA"/>
</dbReference>
<reference evidence="3" key="1">
    <citation type="journal article" date="2017" name="Front. Plant Sci.">
        <title>Climate Clever Clovers: New Paradigm to Reduce the Environmental Footprint of Ruminants by Breeding Low Methanogenic Forages Utilizing Haplotype Variation.</title>
        <authorList>
            <person name="Kaur P."/>
            <person name="Appels R."/>
            <person name="Bayer P.E."/>
            <person name="Keeble-Gagnere G."/>
            <person name="Wang J."/>
            <person name="Hirakawa H."/>
            <person name="Shirasawa K."/>
            <person name="Vercoe P."/>
            <person name="Stefanova K."/>
            <person name="Durmic Z."/>
            <person name="Nichols P."/>
            <person name="Revell C."/>
            <person name="Isobe S.N."/>
            <person name="Edwards D."/>
            <person name="Erskine W."/>
        </authorList>
    </citation>
    <scope>NUCLEOTIDE SEQUENCE [LARGE SCALE GENOMIC DNA]</scope>
    <source>
        <strain evidence="3">cv. Daliak</strain>
    </source>
</reference>
<accession>A0A2Z6P2Y0</accession>
<feature type="compositionally biased region" description="Acidic residues" evidence="1">
    <location>
        <begin position="1"/>
        <end position="13"/>
    </location>
</feature>
<protein>
    <recommendedName>
        <fullName evidence="4">Endonuclease/exonuclease/phosphatase domain-containing protein</fullName>
    </recommendedName>
</protein>
<dbReference type="Proteomes" id="UP000242715">
    <property type="component" value="Unassembled WGS sequence"/>
</dbReference>
<organism evidence="2 3">
    <name type="scientific">Trifolium subterraneum</name>
    <name type="common">Subterranean clover</name>
    <dbReference type="NCBI Taxonomy" id="3900"/>
    <lineage>
        <taxon>Eukaryota</taxon>
        <taxon>Viridiplantae</taxon>
        <taxon>Streptophyta</taxon>
        <taxon>Embryophyta</taxon>
        <taxon>Tracheophyta</taxon>
        <taxon>Spermatophyta</taxon>
        <taxon>Magnoliopsida</taxon>
        <taxon>eudicotyledons</taxon>
        <taxon>Gunneridae</taxon>
        <taxon>Pentapetalae</taxon>
        <taxon>rosids</taxon>
        <taxon>fabids</taxon>
        <taxon>Fabales</taxon>
        <taxon>Fabaceae</taxon>
        <taxon>Papilionoideae</taxon>
        <taxon>50 kb inversion clade</taxon>
        <taxon>NPAAA clade</taxon>
        <taxon>Hologalegina</taxon>
        <taxon>IRL clade</taxon>
        <taxon>Trifolieae</taxon>
        <taxon>Trifolium</taxon>
    </lineage>
</organism>
<evidence type="ECO:0000313" key="3">
    <source>
        <dbReference type="Proteomes" id="UP000242715"/>
    </source>
</evidence>
<sequence length="638" mass="72519">MGEDTCVFEEENPTEASQSDCEEGHVEPEVCRNIGMLVDKISVGLEEAAINDFQGKSDVEFSDKLECKMSGEGESEWEGERTVDILSPVSDQVEVQSTIRLGPQGDDGDRDSRTDSLFQKSESQDCPTTRRTFGNPNRMPETRCTLIVRILALQRRTALSREIRREGVMGCDTKRWGSYNPRGGKQEDCSATRFTKGVNRSCVESRHATSEESSSSDSINNDWKNWWLYKEMTSEKKQEGEIRSPDGGRFEGEGMLDLWRQSCKFVRIFSARNYGGTHPIPSLIALCLEHVLWCHGRFTKSGEEFSVANVYAPCDDGAKQGLWDSLSARIQSLGRRTVCVCGDFNVVKQVDERRSSRGGSRSLDHIPFNRFIVENNLIDLPLSGRKFTWFKRDGLSMSRLDKFLLSEEWCLVWPNCKQTAILRGLSDHCSLVLSANEEDWEPRPSRMLKCWRDVPRYQVFVKDKWKSLQVDGWGGYVLKEKLRMIKATLKDWHMTHTQNLPSRIESLKNRLSTLDQKGEEEVLSEAEIAELHRVSSDIHSLSHGITLEGVVPIRQAVISHFASHFKAIHVERPGVDNLQFTRLNQVESSSFALKTHSEQVYSKVAKFFTRKGDPRPNNLLSPTSLIYLVSLTMKVSLN</sequence>
<feature type="region of interest" description="Disordered" evidence="1">
    <location>
        <begin position="98"/>
        <end position="138"/>
    </location>
</feature>
<dbReference type="InterPro" id="IPR036691">
    <property type="entry name" value="Endo/exonu/phosph_ase_sf"/>
</dbReference>